<evidence type="ECO:0000256" key="1">
    <source>
        <dbReference type="SAM" id="MobiDB-lite"/>
    </source>
</evidence>
<dbReference type="EMBL" id="FZQP02002004">
    <property type="protein sequence ID" value="VVC94454.1"/>
    <property type="molecule type" value="Genomic_DNA"/>
</dbReference>
<accession>A0A5E4Q9N4</accession>
<feature type="compositionally biased region" description="Low complexity" evidence="1">
    <location>
        <begin position="390"/>
        <end position="406"/>
    </location>
</feature>
<name>A0A5E4Q9N4_9NEOP</name>
<organism evidence="2 3">
    <name type="scientific">Leptidea sinapis</name>
    <dbReference type="NCBI Taxonomy" id="189913"/>
    <lineage>
        <taxon>Eukaryota</taxon>
        <taxon>Metazoa</taxon>
        <taxon>Ecdysozoa</taxon>
        <taxon>Arthropoda</taxon>
        <taxon>Hexapoda</taxon>
        <taxon>Insecta</taxon>
        <taxon>Pterygota</taxon>
        <taxon>Neoptera</taxon>
        <taxon>Endopterygota</taxon>
        <taxon>Lepidoptera</taxon>
        <taxon>Glossata</taxon>
        <taxon>Ditrysia</taxon>
        <taxon>Papilionoidea</taxon>
        <taxon>Pieridae</taxon>
        <taxon>Dismorphiinae</taxon>
        <taxon>Leptidea</taxon>
    </lineage>
</organism>
<evidence type="ECO:0000313" key="3">
    <source>
        <dbReference type="Proteomes" id="UP000324832"/>
    </source>
</evidence>
<reference evidence="2 3" key="1">
    <citation type="submission" date="2017-07" db="EMBL/GenBank/DDBJ databases">
        <authorList>
            <person name="Talla V."/>
            <person name="Backstrom N."/>
        </authorList>
    </citation>
    <scope>NUCLEOTIDE SEQUENCE [LARGE SCALE GENOMIC DNA]</scope>
</reference>
<proteinExistence type="predicted"/>
<evidence type="ECO:0008006" key="4">
    <source>
        <dbReference type="Google" id="ProtNLM"/>
    </source>
</evidence>
<sequence length="416" mass="47203">MRQAITPHERLTATLRFLANGRTYEDLKFTTLISPQSLGRIIPETCEAIFNALKDYCKAIARFGILKTEINMDLDNIIKIVMACCALHNYLRRNSPNTYTPLNVFDSENFENNAFEKGLRMRNYRRKTERGTKSVELMQRAANIVLHKKQSLREVCRAFELSKTSLSRFIKRMENDPRVSFHRAVSQLASFHRAVSQLASFHRVVSQPASFHRVVNQPASFHRAANQLASFHRAVIRLESFRHDVSRQESFHRVQVSYRRVRVSYRRVRVSYRRVQVSCRRDLIHLYAGSTYDESGQRMKEKGAVKKGVIARHSSSYVDKALRDYVCVNDIIPGVCGSSSCAGERYDPGRTGLPDVVNRVTCNDCGCASCVSCACTEWPAPEEAAPPVPLADTSPNRSPSNNPPASIAGQNNRHDY</sequence>
<dbReference type="Proteomes" id="UP000324832">
    <property type="component" value="Unassembled WGS sequence"/>
</dbReference>
<evidence type="ECO:0000313" key="2">
    <source>
        <dbReference type="EMBL" id="VVC94454.1"/>
    </source>
</evidence>
<protein>
    <recommendedName>
        <fullName evidence="4">DDE Tnp4 domain-containing protein</fullName>
    </recommendedName>
</protein>
<feature type="region of interest" description="Disordered" evidence="1">
    <location>
        <begin position="383"/>
        <end position="416"/>
    </location>
</feature>
<gene>
    <name evidence="2" type="ORF">LSINAPIS_LOCUS6406</name>
</gene>
<keyword evidence="3" id="KW-1185">Reference proteome</keyword>
<dbReference type="AlphaFoldDB" id="A0A5E4Q9N4"/>